<organism evidence="1 2">
    <name type="scientific">Acorus calamus</name>
    <name type="common">Sweet flag</name>
    <dbReference type="NCBI Taxonomy" id="4465"/>
    <lineage>
        <taxon>Eukaryota</taxon>
        <taxon>Viridiplantae</taxon>
        <taxon>Streptophyta</taxon>
        <taxon>Embryophyta</taxon>
        <taxon>Tracheophyta</taxon>
        <taxon>Spermatophyta</taxon>
        <taxon>Magnoliopsida</taxon>
        <taxon>Liliopsida</taxon>
        <taxon>Acoraceae</taxon>
        <taxon>Acorus</taxon>
    </lineage>
</organism>
<keyword evidence="2" id="KW-1185">Reference proteome</keyword>
<comment type="caution">
    <text evidence="1">The sequence shown here is derived from an EMBL/GenBank/DDBJ whole genome shotgun (WGS) entry which is preliminary data.</text>
</comment>
<reference evidence="1" key="1">
    <citation type="journal article" date="2023" name="Nat. Commun.">
        <title>Diploid and tetraploid genomes of Acorus and the evolution of monocots.</title>
        <authorList>
            <person name="Ma L."/>
            <person name="Liu K.W."/>
            <person name="Li Z."/>
            <person name="Hsiao Y.Y."/>
            <person name="Qi Y."/>
            <person name="Fu T."/>
            <person name="Tang G.D."/>
            <person name="Zhang D."/>
            <person name="Sun W.H."/>
            <person name="Liu D.K."/>
            <person name="Li Y."/>
            <person name="Chen G.Z."/>
            <person name="Liu X.D."/>
            <person name="Liao X.Y."/>
            <person name="Jiang Y.T."/>
            <person name="Yu X."/>
            <person name="Hao Y."/>
            <person name="Huang J."/>
            <person name="Zhao X.W."/>
            <person name="Ke S."/>
            <person name="Chen Y.Y."/>
            <person name="Wu W.L."/>
            <person name="Hsu J.L."/>
            <person name="Lin Y.F."/>
            <person name="Huang M.D."/>
            <person name="Li C.Y."/>
            <person name="Huang L."/>
            <person name="Wang Z.W."/>
            <person name="Zhao X."/>
            <person name="Zhong W.Y."/>
            <person name="Peng D.H."/>
            <person name="Ahmad S."/>
            <person name="Lan S."/>
            <person name="Zhang J.S."/>
            <person name="Tsai W.C."/>
            <person name="Van de Peer Y."/>
            <person name="Liu Z.J."/>
        </authorList>
    </citation>
    <scope>NUCLEOTIDE SEQUENCE</scope>
    <source>
        <strain evidence="1">CP</strain>
    </source>
</reference>
<gene>
    <name evidence="1" type="ORF">QJS10_CPB11g02173</name>
</gene>
<reference evidence="1" key="2">
    <citation type="submission" date="2023-06" db="EMBL/GenBank/DDBJ databases">
        <authorList>
            <person name="Ma L."/>
            <person name="Liu K.-W."/>
            <person name="Li Z."/>
            <person name="Hsiao Y.-Y."/>
            <person name="Qi Y."/>
            <person name="Fu T."/>
            <person name="Tang G."/>
            <person name="Zhang D."/>
            <person name="Sun W.-H."/>
            <person name="Liu D.-K."/>
            <person name="Li Y."/>
            <person name="Chen G.-Z."/>
            <person name="Liu X.-D."/>
            <person name="Liao X.-Y."/>
            <person name="Jiang Y.-T."/>
            <person name="Yu X."/>
            <person name="Hao Y."/>
            <person name="Huang J."/>
            <person name="Zhao X.-W."/>
            <person name="Ke S."/>
            <person name="Chen Y.-Y."/>
            <person name="Wu W.-L."/>
            <person name="Hsu J.-L."/>
            <person name="Lin Y.-F."/>
            <person name="Huang M.-D."/>
            <person name="Li C.-Y."/>
            <person name="Huang L."/>
            <person name="Wang Z.-W."/>
            <person name="Zhao X."/>
            <person name="Zhong W.-Y."/>
            <person name="Peng D.-H."/>
            <person name="Ahmad S."/>
            <person name="Lan S."/>
            <person name="Zhang J.-S."/>
            <person name="Tsai W.-C."/>
            <person name="Van De Peer Y."/>
            <person name="Liu Z.-J."/>
        </authorList>
    </citation>
    <scope>NUCLEOTIDE SEQUENCE</scope>
    <source>
        <strain evidence="1">CP</strain>
        <tissue evidence="1">Leaves</tissue>
    </source>
</reference>
<sequence>MTSEWGRNASGSHFVFYTFPLITGRDEALRESNKIYSVTIKDSFDTTNEKEQLMRDSNQKQQIQIFN</sequence>
<proteinExistence type="predicted"/>
<name>A0AAV9DU87_ACOCL</name>
<protein>
    <submittedName>
        <fullName evidence="1">Uncharacterized protein</fullName>
    </submittedName>
</protein>
<evidence type="ECO:0000313" key="1">
    <source>
        <dbReference type="EMBL" id="KAK1304685.1"/>
    </source>
</evidence>
<dbReference type="Proteomes" id="UP001180020">
    <property type="component" value="Unassembled WGS sequence"/>
</dbReference>
<accession>A0AAV9DU87</accession>
<dbReference type="AlphaFoldDB" id="A0AAV9DU87"/>
<evidence type="ECO:0000313" key="2">
    <source>
        <dbReference type="Proteomes" id="UP001180020"/>
    </source>
</evidence>
<dbReference type="EMBL" id="JAUJYO010000011">
    <property type="protein sequence ID" value="KAK1304685.1"/>
    <property type="molecule type" value="Genomic_DNA"/>
</dbReference>